<dbReference type="OrthoDB" id="5573735at2759"/>
<evidence type="ECO:0000256" key="6">
    <source>
        <dbReference type="ARBA" id="ARBA00023037"/>
    </source>
</evidence>
<feature type="repeat" description="FG-GAP" evidence="10">
    <location>
        <begin position="68"/>
        <end position="130"/>
    </location>
</feature>
<reference evidence="13" key="1">
    <citation type="submission" date="2013-04" db="EMBL/GenBank/DDBJ databases">
        <authorList>
            <person name="Qu J."/>
            <person name="Murali S.C."/>
            <person name="Bandaranaike D."/>
            <person name="Bellair M."/>
            <person name="Blankenburg K."/>
            <person name="Chao H."/>
            <person name="Dinh H."/>
            <person name="Doddapaneni H."/>
            <person name="Downs B."/>
            <person name="Dugan-Rocha S."/>
            <person name="Elkadiri S."/>
            <person name="Gnanaolivu R.D."/>
            <person name="Hernandez B."/>
            <person name="Javaid M."/>
            <person name="Jayaseelan J.C."/>
            <person name="Lee S."/>
            <person name="Li M."/>
            <person name="Ming W."/>
            <person name="Munidasa M."/>
            <person name="Muniz J."/>
            <person name="Nguyen L."/>
            <person name="Ongeri F."/>
            <person name="Osuji N."/>
            <person name="Pu L.-L."/>
            <person name="Puazo M."/>
            <person name="Qu C."/>
            <person name="Quiroz J."/>
            <person name="Raj R."/>
            <person name="Weissenberger G."/>
            <person name="Xin Y."/>
            <person name="Zou X."/>
            <person name="Han Y."/>
            <person name="Richards S."/>
            <person name="Worley K."/>
            <person name="Muzny D."/>
            <person name="Gibbs R."/>
        </authorList>
    </citation>
    <scope>NUCLEOTIDE SEQUENCE</scope>
    <source>
        <strain evidence="13">Sampled in the wild</strain>
    </source>
</reference>
<reference evidence="13" key="2">
    <citation type="submission" date="2017-10" db="EMBL/GenBank/DDBJ databases">
        <title>Ladona fulva Genome sequencing and assembly.</title>
        <authorList>
            <person name="Murali S."/>
            <person name="Richards S."/>
            <person name="Bandaranaike D."/>
            <person name="Bellair M."/>
            <person name="Blankenburg K."/>
            <person name="Chao H."/>
            <person name="Dinh H."/>
            <person name="Doddapaneni H."/>
            <person name="Dugan-Rocha S."/>
            <person name="Elkadiri S."/>
            <person name="Gnanaolivu R."/>
            <person name="Hernandez B."/>
            <person name="Skinner E."/>
            <person name="Javaid M."/>
            <person name="Lee S."/>
            <person name="Li M."/>
            <person name="Ming W."/>
            <person name="Munidasa M."/>
            <person name="Muniz J."/>
            <person name="Nguyen L."/>
            <person name="Hughes D."/>
            <person name="Osuji N."/>
            <person name="Pu L.-L."/>
            <person name="Puazo M."/>
            <person name="Qu C."/>
            <person name="Quiroz J."/>
            <person name="Raj R."/>
            <person name="Weissenberger G."/>
            <person name="Xin Y."/>
            <person name="Zou X."/>
            <person name="Han Y."/>
            <person name="Worley K."/>
            <person name="Muzny D."/>
            <person name="Gibbs R."/>
        </authorList>
    </citation>
    <scope>NUCLEOTIDE SEQUENCE</scope>
    <source>
        <strain evidence="13">Sampled in the wild</strain>
    </source>
</reference>
<feature type="domain" description="Integrin alpha first immunoglubulin-like" evidence="12">
    <location>
        <begin position="116"/>
        <end position="228"/>
    </location>
</feature>
<comment type="caution">
    <text evidence="13">The sequence shown here is derived from an EMBL/GenBank/DDBJ whole genome shotgun (WGS) entry which is preliminary data.</text>
</comment>
<dbReference type="AlphaFoldDB" id="A0A8K0KBR4"/>
<dbReference type="SMART" id="SM00191">
    <property type="entry name" value="Int_alpha"/>
    <property type="match status" value="2"/>
</dbReference>
<keyword evidence="8 11" id="KW-0675">Receptor</keyword>
<evidence type="ECO:0000256" key="11">
    <source>
        <dbReference type="RuleBase" id="RU003762"/>
    </source>
</evidence>
<keyword evidence="3" id="KW-0732">Signal</keyword>
<dbReference type="SUPFAM" id="SSF69318">
    <property type="entry name" value="Integrin alpha N-terminal domain"/>
    <property type="match status" value="1"/>
</dbReference>
<name>A0A8K0KBR4_LADFU</name>
<dbReference type="GO" id="GO:0007229">
    <property type="term" value="P:integrin-mediated signaling pathway"/>
    <property type="evidence" value="ECO:0007669"/>
    <property type="project" value="UniProtKB-KW"/>
</dbReference>
<evidence type="ECO:0000256" key="7">
    <source>
        <dbReference type="ARBA" id="ARBA00023136"/>
    </source>
</evidence>
<dbReference type="InterPro" id="IPR028994">
    <property type="entry name" value="Integrin_alpha_N"/>
</dbReference>
<evidence type="ECO:0000259" key="12">
    <source>
        <dbReference type="Pfam" id="PF08441"/>
    </source>
</evidence>
<evidence type="ECO:0000256" key="1">
    <source>
        <dbReference type="ARBA" id="ARBA00004479"/>
    </source>
</evidence>
<dbReference type="InterPro" id="IPR000413">
    <property type="entry name" value="Integrin_alpha"/>
</dbReference>
<dbReference type="GO" id="GO:0007160">
    <property type="term" value="P:cell-matrix adhesion"/>
    <property type="evidence" value="ECO:0007669"/>
    <property type="project" value="TreeGrafter"/>
</dbReference>
<keyword evidence="14" id="KW-1185">Reference proteome</keyword>
<keyword evidence="4" id="KW-0677">Repeat</keyword>
<evidence type="ECO:0000313" key="14">
    <source>
        <dbReference type="Proteomes" id="UP000792457"/>
    </source>
</evidence>
<sequence>MLEISNRVKIMGSQHHGARFGSAISNIGDINNDGYPDIAVGAPYEEDGSGAIYIYHGKHNGLNSKYSQRISAQQIDSAIKGFGISISKGLDIDSNHYNDIAVGAYESGHGVLLRSRPIITFHSTLDSDVKKVNFNATGFKTRACLLYTGVYAPPNLDVMITLQVDTYYRRSNFVTAFGRNNTIQFRETLTHVAESCTELQVEILSINQDFTKPILIRMDYSVVDSSSKNLDHPNNHRERKKRDVDSSFCKSCPIVDPLHPTYETLKIPYATGCGADDVCQTNLKTEVALMNIE</sequence>
<dbReference type="Pfam" id="PF01839">
    <property type="entry name" value="FG-GAP"/>
    <property type="match status" value="1"/>
</dbReference>
<comment type="similarity">
    <text evidence="2 11">Belongs to the integrin alpha chain family.</text>
</comment>
<dbReference type="Pfam" id="PF08441">
    <property type="entry name" value="Integrin_A_Ig_1"/>
    <property type="match status" value="1"/>
</dbReference>
<evidence type="ECO:0000256" key="5">
    <source>
        <dbReference type="ARBA" id="ARBA00022889"/>
    </source>
</evidence>
<dbReference type="GO" id="GO:0007157">
    <property type="term" value="P:heterophilic cell-cell adhesion via plasma membrane cell adhesion molecules"/>
    <property type="evidence" value="ECO:0007669"/>
    <property type="project" value="UniProtKB-ARBA"/>
</dbReference>
<dbReference type="GO" id="GO:0005178">
    <property type="term" value="F:integrin binding"/>
    <property type="evidence" value="ECO:0007669"/>
    <property type="project" value="TreeGrafter"/>
</dbReference>
<dbReference type="InterPro" id="IPR013517">
    <property type="entry name" value="FG-GAP"/>
</dbReference>
<gene>
    <name evidence="13" type="ORF">J437_LFUL012003</name>
</gene>
<dbReference type="InterPro" id="IPR013649">
    <property type="entry name" value="Integrin_alpha_Ig-like_1"/>
</dbReference>
<evidence type="ECO:0000256" key="2">
    <source>
        <dbReference type="ARBA" id="ARBA00008054"/>
    </source>
</evidence>
<evidence type="ECO:0000256" key="9">
    <source>
        <dbReference type="ARBA" id="ARBA00023180"/>
    </source>
</evidence>
<dbReference type="GO" id="GO:0009897">
    <property type="term" value="C:external side of plasma membrane"/>
    <property type="evidence" value="ECO:0007669"/>
    <property type="project" value="TreeGrafter"/>
</dbReference>
<evidence type="ECO:0000256" key="10">
    <source>
        <dbReference type="PROSITE-ProRule" id="PRU00803"/>
    </source>
</evidence>
<dbReference type="InterPro" id="IPR032695">
    <property type="entry name" value="Integrin_dom_sf"/>
</dbReference>
<evidence type="ECO:0000256" key="3">
    <source>
        <dbReference type="ARBA" id="ARBA00022729"/>
    </source>
</evidence>
<dbReference type="Proteomes" id="UP000792457">
    <property type="component" value="Unassembled WGS sequence"/>
</dbReference>
<organism evidence="13 14">
    <name type="scientific">Ladona fulva</name>
    <name type="common">Scarce chaser dragonfly</name>
    <name type="synonym">Libellula fulva</name>
    <dbReference type="NCBI Taxonomy" id="123851"/>
    <lineage>
        <taxon>Eukaryota</taxon>
        <taxon>Metazoa</taxon>
        <taxon>Ecdysozoa</taxon>
        <taxon>Arthropoda</taxon>
        <taxon>Hexapoda</taxon>
        <taxon>Insecta</taxon>
        <taxon>Pterygota</taxon>
        <taxon>Palaeoptera</taxon>
        <taxon>Odonata</taxon>
        <taxon>Epiprocta</taxon>
        <taxon>Anisoptera</taxon>
        <taxon>Libelluloidea</taxon>
        <taxon>Libellulidae</taxon>
        <taxon>Ladona</taxon>
    </lineage>
</organism>
<dbReference type="PROSITE" id="PS51470">
    <property type="entry name" value="FG_GAP"/>
    <property type="match status" value="2"/>
</dbReference>
<accession>A0A8K0KBR4</accession>
<dbReference type="GO" id="GO:0033627">
    <property type="term" value="P:cell adhesion mediated by integrin"/>
    <property type="evidence" value="ECO:0007669"/>
    <property type="project" value="TreeGrafter"/>
</dbReference>
<keyword evidence="6 11" id="KW-0401">Integrin</keyword>
<dbReference type="PANTHER" id="PTHR23220:SF83">
    <property type="entry name" value="INTEGRIN ALPHA-PS3-RELATED"/>
    <property type="match status" value="1"/>
</dbReference>
<keyword evidence="5 11" id="KW-0130">Cell adhesion</keyword>
<dbReference type="Gene3D" id="2.60.40.1460">
    <property type="entry name" value="Integrin domains. Chain A, domain 2"/>
    <property type="match status" value="1"/>
</dbReference>
<dbReference type="PRINTS" id="PR01185">
    <property type="entry name" value="INTEGRINA"/>
</dbReference>
<evidence type="ECO:0000313" key="13">
    <source>
        <dbReference type="EMBL" id="KAG8232052.1"/>
    </source>
</evidence>
<dbReference type="PANTHER" id="PTHR23220">
    <property type="entry name" value="INTEGRIN ALPHA"/>
    <property type="match status" value="1"/>
</dbReference>
<dbReference type="EMBL" id="KZ308589">
    <property type="protein sequence ID" value="KAG8232052.1"/>
    <property type="molecule type" value="Genomic_DNA"/>
</dbReference>
<keyword evidence="7" id="KW-0472">Membrane</keyword>
<comment type="subcellular location">
    <subcellularLocation>
        <location evidence="1 11">Membrane</location>
        <topology evidence="1 11">Single-pass type I membrane protein</topology>
    </subcellularLocation>
</comment>
<dbReference type="GO" id="GO:0048513">
    <property type="term" value="P:animal organ development"/>
    <property type="evidence" value="ECO:0007669"/>
    <property type="project" value="UniProtKB-ARBA"/>
</dbReference>
<protein>
    <recommendedName>
        <fullName evidence="12">Integrin alpha first immunoglubulin-like domain-containing protein</fullName>
    </recommendedName>
</protein>
<dbReference type="SUPFAM" id="SSF69179">
    <property type="entry name" value="Integrin domains"/>
    <property type="match status" value="1"/>
</dbReference>
<dbReference type="GO" id="GO:0008305">
    <property type="term" value="C:integrin complex"/>
    <property type="evidence" value="ECO:0007669"/>
    <property type="project" value="InterPro"/>
</dbReference>
<dbReference type="Gene3D" id="2.130.10.130">
    <property type="entry name" value="Integrin alpha, N-terminal"/>
    <property type="match status" value="1"/>
</dbReference>
<proteinExistence type="inferred from homology"/>
<dbReference type="InterPro" id="IPR013519">
    <property type="entry name" value="Int_alpha_beta-p"/>
</dbReference>
<feature type="repeat" description="FG-GAP" evidence="10">
    <location>
        <begin position="6"/>
        <end position="64"/>
    </location>
</feature>
<keyword evidence="9" id="KW-0325">Glycoprotein</keyword>
<evidence type="ECO:0000256" key="4">
    <source>
        <dbReference type="ARBA" id="ARBA00022737"/>
    </source>
</evidence>
<evidence type="ECO:0000256" key="8">
    <source>
        <dbReference type="ARBA" id="ARBA00023170"/>
    </source>
</evidence>